<protein>
    <recommendedName>
        <fullName evidence="3">ubiquitinyl hydrolase 1</fullName>
        <ecNumber evidence="3">3.4.19.12</ecNumber>
    </recommendedName>
</protein>
<keyword evidence="11" id="KW-0862">Zinc</keyword>
<reference evidence="16" key="1">
    <citation type="journal article" date="2010" name="Nature">
        <title>The Amphimedon queenslandica genome and the evolution of animal complexity.</title>
        <authorList>
            <person name="Srivastava M."/>
            <person name="Simakov O."/>
            <person name="Chapman J."/>
            <person name="Fahey B."/>
            <person name="Gauthier M.E."/>
            <person name="Mitros T."/>
            <person name="Richards G.S."/>
            <person name="Conaco C."/>
            <person name="Dacre M."/>
            <person name="Hellsten U."/>
            <person name="Larroux C."/>
            <person name="Putnam N.H."/>
            <person name="Stanke M."/>
            <person name="Adamska M."/>
            <person name="Darling A."/>
            <person name="Degnan S.M."/>
            <person name="Oakley T.H."/>
            <person name="Plachetzki D.C."/>
            <person name="Zhai Y."/>
            <person name="Adamski M."/>
            <person name="Calcino A."/>
            <person name="Cummins S.F."/>
            <person name="Goodstein D.M."/>
            <person name="Harris C."/>
            <person name="Jackson D.J."/>
            <person name="Leys S.P."/>
            <person name="Shu S."/>
            <person name="Woodcroft B.J."/>
            <person name="Vervoort M."/>
            <person name="Kosik K.S."/>
            <person name="Manning G."/>
            <person name="Degnan B.M."/>
            <person name="Rokhsar D.S."/>
        </authorList>
    </citation>
    <scope>NUCLEOTIDE SEQUENCE [LARGE SCALE GENOMIC DNA]</scope>
</reference>
<evidence type="ECO:0000256" key="6">
    <source>
        <dbReference type="ARBA" id="ARBA00022737"/>
    </source>
</evidence>
<keyword evidence="8" id="KW-0833">Ubl conjugation pathway</keyword>
<dbReference type="EnsemblMetazoa" id="XM_019994675.1">
    <property type="protein sequence ID" value="XP_019850234.1"/>
    <property type="gene ID" value="LOC109580994"/>
</dbReference>
<evidence type="ECO:0000259" key="14">
    <source>
        <dbReference type="PROSITE" id="PS50271"/>
    </source>
</evidence>
<dbReference type="SUPFAM" id="SSF57850">
    <property type="entry name" value="RING/U-box"/>
    <property type="match status" value="1"/>
</dbReference>
<evidence type="ECO:0000256" key="11">
    <source>
        <dbReference type="ARBA" id="ARBA00022833"/>
    </source>
</evidence>
<dbReference type="Pfam" id="PF02148">
    <property type="entry name" value="zf-UBP"/>
    <property type="match status" value="1"/>
</dbReference>
<dbReference type="InterPro" id="IPR028889">
    <property type="entry name" value="USP"/>
</dbReference>
<dbReference type="GO" id="GO:0004843">
    <property type="term" value="F:cysteine-type deubiquitinase activity"/>
    <property type="evidence" value="ECO:0007669"/>
    <property type="project" value="UniProtKB-EC"/>
</dbReference>
<keyword evidence="4" id="KW-0645">Protease</keyword>
<proteinExistence type="inferred from homology"/>
<dbReference type="GO" id="GO:0008270">
    <property type="term" value="F:zinc ion binding"/>
    <property type="evidence" value="ECO:0007669"/>
    <property type="project" value="UniProtKB-KW"/>
</dbReference>
<dbReference type="PROSITE" id="PS50271">
    <property type="entry name" value="ZF_UBP"/>
    <property type="match status" value="1"/>
</dbReference>
<evidence type="ECO:0000256" key="9">
    <source>
        <dbReference type="ARBA" id="ARBA00022801"/>
    </source>
</evidence>
<evidence type="ECO:0000313" key="15">
    <source>
        <dbReference type="EnsemblMetazoa" id="XP_019850234.1"/>
    </source>
</evidence>
<evidence type="ECO:0000256" key="12">
    <source>
        <dbReference type="PROSITE-ProRule" id="PRU00502"/>
    </source>
</evidence>
<evidence type="ECO:0000256" key="1">
    <source>
        <dbReference type="ARBA" id="ARBA00000707"/>
    </source>
</evidence>
<dbReference type="AlphaFoldDB" id="A0AAN0IZP3"/>
<accession>A0AAN0IZP3</accession>
<reference evidence="15" key="2">
    <citation type="submission" date="2024-06" db="UniProtKB">
        <authorList>
            <consortium name="EnsemblMetazoa"/>
        </authorList>
    </citation>
    <scope>IDENTIFICATION</scope>
</reference>
<dbReference type="SMART" id="SM00290">
    <property type="entry name" value="ZnF_UBP"/>
    <property type="match status" value="1"/>
</dbReference>
<dbReference type="InterPro" id="IPR001394">
    <property type="entry name" value="Peptidase_C19_UCH"/>
</dbReference>
<dbReference type="GO" id="GO:0016579">
    <property type="term" value="P:protein deubiquitination"/>
    <property type="evidence" value="ECO:0007669"/>
    <property type="project" value="InterPro"/>
</dbReference>
<dbReference type="GO" id="GO:0006508">
    <property type="term" value="P:proteolysis"/>
    <property type="evidence" value="ECO:0007669"/>
    <property type="project" value="UniProtKB-KW"/>
</dbReference>
<comment type="similarity">
    <text evidence="2">Belongs to the peptidase C19 family.</text>
</comment>
<keyword evidence="9" id="KW-0378">Hydrolase</keyword>
<keyword evidence="5" id="KW-0479">Metal-binding</keyword>
<comment type="catalytic activity">
    <reaction evidence="1">
        <text>Thiol-dependent hydrolysis of ester, thioester, amide, peptide and isopeptide bonds formed by the C-terminal Gly of ubiquitin (a 76-residue protein attached to proteins as an intracellular targeting signal).</text>
        <dbReference type="EC" id="3.4.19.12"/>
    </reaction>
</comment>
<dbReference type="GeneID" id="109580994"/>
<evidence type="ECO:0000259" key="13">
    <source>
        <dbReference type="PROSITE" id="PS50235"/>
    </source>
</evidence>
<sequence>HHAFSGWKCERCDLTNNLWLNLTDGSILCGRRYYDGSGGNNHALDYYSETKYPLAVKLGTITPGGADVYSYEEDSMVMDPKLSEHLSHFGINMMIMSKTDKTMTELQIDANIKLGEWSVIQESGHELKLVYGPGYTGLQNLGNSCYMNSVMQVLFALPEFKERYYDTAVDTFKRQTGDPTKDFNTQMSVIP</sequence>
<feature type="domain" description="UBP-type" evidence="14">
    <location>
        <begin position="1"/>
        <end position="93"/>
    </location>
</feature>
<dbReference type="Proteomes" id="UP000007879">
    <property type="component" value="Unassembled WGS sequence"/>
</dbReference>
<dbReference type="Pfam" id="PF00443">
    <property type="entry name" value="UCH"/>
    <property type="match status" value="1"/>
</dbReference>
<keyword evidence="10" id="KW-0788">Thiol protease</keyword>
<dbReference type="Gene3D" id="3.30.40.10">
    <property type="entry name" value="Zinc/RING finger domain, C3HC4 (zinc finger)"/>
    <property type="match status" value="1"/>
</dbReference>
<feature type="domain" description="USP" evidence="13">
    <location>
        <begin position="136"/>
        <end position="191"/>
    </location>
</feature>
<dbReference type="SUPFAM" id="SSF54001">
    <property type="entry name" value="Cysteine proteinases"/>
    <property type="match status" value="1"/>
</dbReference>
<evidence type="ECO:0000256" key="4">
    <source>
        <dbReference type="ARBA" id="ARBA00022670"/>
    </source>
</evidence>
<evidence type="ECO:0000256" key="2">
    <source>
        <dbReference type="ARBA" id="ARBA00009085"/>
    </source>
</evidence>
<name>A0AAN0IZP3_AMPQE</name>
<organism evidence="15 16">
    <name type="scientific">Amphimedon queenslandica</name>
    <name type="common">Sponge</name>
    <dbReference type="NCBI Taxonomy" id="400682"/>
    <lineage>
        <taxon>Eukaryota</taxon>
        <taxon>Metazoa</taxon>
        <taxon>Porifera</taxon>
        <taxon>Demospongiae</taxon>
        <taxon>Heteroscleromorpha</taxon>
        <taxon>Haplosclerida</taxon>
        <taxon>Niphatidae</taxon>
        <taxon>Amphimedon</taxon>
    </lineage>
</organism>
<evidence type="ECO:0000256" key="10">
    <source>
        <dbReference type="ARBA" id="ARBA00022807"/>
    </source>
</evidence>
<dbReference type="Gene3D" id="3.90.70.10">
    <property type="entry name" value="Cysteine proteinases"/>
    <property type="match status" value="1"/>
</dbReference>
<dbReference type="KEGG" id="aqu:109580994"/>
<dbReference type="InterPro" id="IPR013083">
    <property type="entry name" value="Znf_RING/FYVE/PHD"/>
</dbReference>
<dbReference type="RefSeq" id="XP_019850234.1">
    <property type="nucleotide sequence ID" value="XM_019994675.1"/>
</dbReference>
<evidence type="ECO:0000256" key="5">
    <source>
        <dbReference type="ARBA" id="ARBA00022723"/>
    </source>
</evidence>
<evidence type="ECO:0000256" key="8">
    <source>
        <dbReference type="ARBA" id="ARBA00022786"/>
    </source>
</evidence>
<evidence type="ECO:0000256" key="3">
    <source>
        <dbReference type="ARBA" id="ARBA00012759"/>
    </source>
</evidence>
<dbReference type="PROSITE" id="PS00972">
    <property type="entry name" value="USP_1"/>
    <property type="match status" value="1"/>
</dbReference>
<dbReference type="PROSITE" id="PS50235">
    <property type="entry name" value="USP_3"/>
    <property type="match status" value="1"/>
</dbReference>
<evidence type="ECO:0000313" key="16">
    <source>
        <dbReference type="Proteomes" id="UP000007879"/>
    </source>
</evidence>
<keyword evidence="7 12" id="KW-0863">Zinc-finger</keyword>
<evidence type="ECO:0000256" key="7">
    <source>
        <dbReference type="ARBA" id="ARBA00022771"/>
    </source>
</evidence>
<keyword evidence="6" id="KW-0677">Repeat</keyword>
<keyword evidence="16" id="KW-1185">Reference proteome</keyword>
<dbReference type="InterPro" id="IPR018200">
    <property type="entry name" value="USP_CS"/>
</dbReference>
<dbReference type="InterPro" id="IPR038765">
    <property type="entry name" value="Papain-like_cys_pep_sf"/>
</dbReference>
<dbReference type="FunFam" id="3.30.40.10:FF:000026">
    <property type="entry name" value="Ubiquitin carboxyl-terminal hydrolase"/>
    <property type="match status" value="1"/>
</dbReference>
<dbReference type="EC" id="3.4.19.12" evidence="3"/>
<dbReference type="InterPro" id="IPR001607">
    <property type="entry name" value="Znf_UBP"/>
</dbReference>